<evidence type="ECO:0000259" key="8">
    <source>
        <dbReference type="PROSITE" id="PS50893"/>
    </source>
</evidence>
<dbReference type="AlphaFoldDB" id="A0A8J7U3F9"/>
<keyword evidence="4 10" id="KW-0067">ATP-binding</keyword>
<dbReference type="InterPro" id="IPR003593">
    <property type="entry name" value="AAA+_ATPase"/>
</dbReference>
<feature type="transmembrane region" description="Helical" evidence="7">
    <location>
        <begin position="280"/>
        <end position="301"/>
    </location>
</feature>
<dbReference type="InterPro" id="IPR027417">
    <property type="entry name" value="P-loop_NTPase"/>
</dbReference>
<dbReference type="GO" id="GO:0016887">
    <property type="term" value="F:ATP hydrolysis activity"/>
    <property type="evidence" value="ECO:0007669"/>
    <property type="project" value="InterPro"/>
</dbReference>
<dbReference type="Pfam" id="PF00664">
    <property type="entry name" value="ABC_membrane"/>
    <property type="match status" value="1"/>
</dbReference>
<feature type="transmembrane region" description="Helical" evidence="7">
    <location>
        <begin position="162"/>
        <end position="183"/>
    </location>
</feature>
<sequence>MQIFWRFSKRYLRPYLHWYLAGFACIFLTQGMAVLIINTVKNAIDAVTLADADAQTVVPYAVKIALFAVSIIVVRTASRLLVFTPGRLIEYHVRNDYYQNLLFLQRGFFQRHESGDLVSRCSNDISFVRAAYGFGFLQIANVTITLTLGIGAMFAMDWRTTLYLAVPMILAFTIIQVSINYMLVYWRLANEQVGGLSSLCLSAYKGVSAIQNYHAEPAVLDRFRGINADYLHTQTVVTRVRSFIMPMVQLVGNLSVFIVLLIVAPKVLQGDLTLGELNAFLGYIAMIMPPLLSLGWMLNTFNRAVPAMERLEEIITAEPDLPKTVAETSEKPRGAVTISARDLAFRFPEDPKNPEPFELKPVSLEITPGKVVGVAGPLGSGKSVFLETLLRLNRLEPGRVLLNGDDGAVMELNRFRAFFSFAPQKPLLFSTTLRENLLVALTPEDHDQPDVEQRLRHALAAACFDLDPKVFPKGLETEVGVKGVMLSGGQRQRIALARALLKEADLYVLDDVLSAVDHETEKKIIQNLRRMEPKRSFLIASHRISAIQWADEILVFEQGSVVQRGNHAQLIQQPGFYQDIYQYQAEHPDE</sequence>
<name>A0A8J7U3F9_9BACT</name>
<dbReference type="RefSeq" id="WP_207858381.1">
    <property type="nucleotide sequence ID" value="NZ_JAFREP010000007.1"/>
</dbReference>
<keyword evidence="3" id="KW-0547">Nucleotide-binding</keyword>
<dbReference type="InterPro" id="IPR017871">
    <property type="entry name" value="ABC_transporter-like_CS"/>
</dbReference>
<protein>
    <submittedName>
        <fullName evidence="10">ABC transporter ATP-binding protein</fullName>
    </submittedName>
</protein>
<dbReference type="SUPFAM" id="SSF90123">
    <property type="entry name" value="ABC transporter transmembrane region"/>
    <property type="match status" value="1"/>
</dbReference>
<evidence type="ECO:0000256" key="4">
    <source>
        <dbReference type="ARBA" id="ARBA00022840"/>
    </source>
</evidence>
<dbReference type="PANTHER" id="PTHR43394:SF1">
    <property type="entry name" value="ATP-BINDING CASSETTE SUB-FAMILY B MEMBER 10, MITOCHONDRIAL"/>
    <property type="match status" value="1"/>
</dbReference>
<evidence type="ECO:0000256" key="7">
    <source>
        <dbReference type="SAM" id="Phobius"/>
    </source>
</evidence>
<dbReference type="SUPFAM" id="SSF52540">
    <property type="entry name" value="P-loop containing nucleoside triphosphate hydrolases"/>
    <property type="match status" value="1"/>
</dbReference>
<gene>
    <name evidence="10" type="ORF">J3U88_09625</name>
</gene>
<proteinExistence type="predicted"/>
<dbReference type="GO" id="GO:0005886">
    <property type="term" value="C:plasma membrane"/>
    <property type="evidence" value="ECO:0007669"/>
    <property type="project" value="UniProtKB-SubCell"/>
</dbReference>
<feature type="transmembrane region" description="Helical" evidence="7">
    <location>
        <begin position="16"/>
        <end position="37"/>
    </location>
</feature>
<evidence type="ECO:0000256" key="6">
    <source>
        <dbReference type="ARBA" id="ARBA00023136"/>
    </source>
</evidence>
<evidence type="ECO:0000256" key="3">
    <source>
        <dbReference type="ARBA" id="ARBA00022741"/>
    </source>
</evidence>
<dbReference type="PROSITE" id="PS50893">
    <property type="entry name" value="ABC_TRANSPORTER_2"/>
    <property type="match status" value="1"/>
</dbReference>
<dbReference type="CDD" id="cd18541">
    <property type="entry name" value="ABC_6TM_TmrB_like"/>
    <property type="match status" value="1"/>
</dbReference>
<dbReference type="GO" id="GO:0015421">
    <property type="term" value="F:ABC-type oligopeptide transporter activity"/>
    <property type="evidence" value="ECO:0007669"/>
    <property type="project" value="TreeGrafter"/>
</dbReference>
<dbReference type="Gene3D" id="1.20.1560.10">
    <property type="entry name" value="ABC transporter type 1, transmembrane domain"/>
    <property type="match status" value="1"/>
</dbReference>
<reference evidence="10" key="1">
    <citation type="submission" date="2021-03" db="EMBL/GenBank/DDBJ databases">
        <authorList>
            <person name="Wang G."/>
        </authorList>
    </citation>
    <scope>NUCLEOTIDE SEQUENCE</scope>
    <source>
        <strain evidence="10">KCTC 12899</strain>
    </source>
</reference>
<dbReference type="Pfam" id="PF00005">
    <property type="entry name" value="ABC_tran"/>
    <property type="match status" value="1"/>
</dbReference>
<comment type="subcellular location">
    <subcellularLocation>
        <location evidence="1">Cell membrane</location>
        <topology evidence="1">Multi-pass membrane protein</topology>
    </subcellularLocation>
</comment>
<feature type="transmembrane region" description="Helical" evidence="7">
    <location>
        <begin position="250"/>
        <end position="268"/>
    </location>
</feature>
<dbReference type="PROSITE" id="PS51257">
    <property type="entry name" value="PROKAR_LIPOPROTEIN"/>
    <property type="match status" value="1"/>
</dbReference>
<dbReference type="InterPro" id="IPR036640">
    <property type="entry name" value="ABC1_TM_sf"/>
</dbReference>
<organism evidence="10 11">
    <name type="scientific">Acanthopleuribacter pedis</name>
    <dbReference type="NCBI Taxonomy" id="442870"/>
    <lineage>
        <taxon>Bacteria</taxon>
        <taxon>Pseudomonadati</taxon>
        <taxon>Acidobacteriota</taxon>
        <taxon>Holophagae</taxon>
        <taxon>Acanthopleuribacterales</taxon>
        <taxon>Acanthopleuribacteraceae</taxon>
        <taxon>Acanthopleuribacter</taxon>
    </lineage>
</organism>
<dbReference type="Gene3D" id="3.40.50.300">
    <property type="entry name" value="P-loop containing nucleotide triphosphate hydrolases"/>
    <property type="match status" value="1"/>
</dbReference>
<dbReference type="InterPro" id="IPR011527">
    <property type="entry name" value="ABC1_TM_dom"/>
</dbReference>
<keyword evidence="5 7" id="KW-1133">Transmembrane helix</keyword>
<feature type="domain" description="ABC transmembrane type-1" evidence="9">
    <location>
        <begin position="20"/>
        <end position="303"/>
    </location>
</feature>
<keyword evidence="2 7" id="KW-0812">Transmembrane</keyword>
<feature type="domain" description="ABC transporter" evidence="8">
    <location>
        <begin position="338"/>
        <end position="583"/>
    </location>
</feature>
<dbReference type="InterPro" id="IPR003439">
    <property type="entry name" value="ABC_transporter-like_ATP-bd"/>
</dbReference>
<evidence type="ECO:0000256" key="5">
    <source>
        <dbReference type="ARBA" id="ARBA00022989"/>
    </source>
</evidence>
<dbReference type="SMART" id="SM00382">
    <property type="entry name" value="AAA"/>
    <property type="match status" value="1"/>
</dbReference>
<dbReference type="PANTHER" id="PTHR43394">
    <property type="entry name" value="ATP-DEPENDENT PERMEASE MDL1, MITOCHONDRIAL"/>
    <property type="match status" value="1"/>
</dbReference>
<feature type="transmembrane region" description="Helical" evidence="7">
    <location>
        <begin position="130"/>
        <end position="156"/>
    </location>
</feature>
<keyword evidence="6 7" id="KW-0472">Membrane</keyword>
<dbReference type="GO" id="GO:0005524">
    <property type="term" value="F:ATP binding"/>
    <property type="evidence" value="ECO:0007669"/>
    <property type="project" value="UniProtKB-KW"/>
</dbReference>
<evidence type="ECO:0000259" key="9">
    <source>
        <dbReference type="PROSITE" id="PS50929"/>
    </source>
</evidence>
<dbReference type="InterPro" id="IPR039421">
    <property type="entry name" value="Type_1_exporter"/>
</dbReference>
<evidence type="ECO:0000313" key="11">
    <source>
        <dbReference type="Proteomes" id="UP000664417"/>
    </source>
</evidence>
<evidence type="ECO:0000256" key="1">
    <source>
        <dbReference type="ARBA" id="ARBA00004651"/>
    </source>
</evidence>
<evidence type="ECO:0000256" key="2">
    <source>
        <dbReference type="ARBA" id="ARBA00022692"/>
    </source>
</evidence>
<keyword evidence="11" id="KW-1185">Reference proteome</keyword>
<dbReference type="EMBL" id="JAFREP010000007">
    <property type="protein sequence ID" value="MBO1318719.1"/>
    <property type="molecule type" value="Genomic_DNA"/>
</dbReference>
<evidence type="ECO:0000313" key="10">
    <source>
        <dbReference type="EMBL" id="MBO1318719.1"/>
    </source>
</evidence>
<accession>A0A8J7U3F9</accession>
<dbReference type="PROSITE" id="PS00211">
    <property type="entry name" value="ABC_TRANSPORTER_1"/>
    <property type="match status" value="1"/>
</dbReference>
<comment type="caution">
    <text evidence="10">The sequence shown here is derived from an EMBL/GenBank/DDBJ whole genome shotgun (WGS) entry which is preliminary data.</text>
</comment>
<dbReference type="PROSITE" id="PS50929">
    <property type="entry name" value="ABC_TM1F"/>
    <property type="match status" value="1"/>
</dbReference>
<dbReference type="Proteomes" id="UP000664417">
    <property type="component" value="Unassembled WGS sequence"/>
</dbReference>